<dbReference type="InterPro" id="IPR032859">
    <property type="entry name" value="KH_dom-like"/>
</dbReference>
<evidence type="ECO:0000259" key="11">
    <source>
        <dbReference type="PROSITE" id="PS51712"/>
    </source>
</evidence>
<dbReference type="InterPro" id="IPR005225">
    <property type="entry name" value="Small_GTP-bd"/>
</dbReference>
<dbReference type="Pfam" id="PF14714">
    <property type="entry name" value="KH_dom-like"/>
    <property type="match status" value="1"/>
</dbReference>
<dbReference type="CDD" id="cd01895">
    <property type="entry name" value="EngA2"/>
    <property type="match status" value="1"/>
</dbReference>
<evidence type="ECO:0000256" key="8">
    <source>
        <dbReference type="HAMAP-Rule" id="MF_00195"/>
    </source>
</evidence>
<evidence type="ECO:0000256" key="10">
    <source>
        <dbReference type="SAM" id="MobiDB-lite"/>
    </source>
</evidence>
<evidence type="ECO:0000256" key="2">
    <source>
        <dbReference type="ARBA" id="ARBA00020953"/>
    </source>
</evidence>
<gene>
    <name evidence="8 12" type="primary">der</name>
    <name evidence="12" type="ORF">JBF11_06020</name>
</gene>
<proteinExistence type="inferred from homology"/>
<evidence type="ECO:0000256" key="5">
    <source>
        <dbReference type="ARBA" id="ARBA00022741"/>
    </source>
</evidence>
<evidence type="ECO:0000256" key="6">
    <source>
        <dbReference type="ARBA" id="ARBA00023134"/>
    </source>
</evidence>
<dbReference type="InterPro" id="IPR006073">
    <property type="entry name" value="GTP-bd"/>
</dbReference>
<dbReference type="NCBIfam" id="TIGR03594">
    <property type="entry name" value="GTPase_EngA"/>
    <property type="match status" value="1"/>
</dbReference>
<evidence type="ECO:0000256" key="4">
    <source>
        <dbReference type="ARBA" id="ARBA00022737"/>
    </source>
</evidence>
<dbReference type="EMBL" id="CP065938">
    <property type="protein sequence ID" value="UWX05039.1"/>
    <property type="molecule type" value="Genomic_DNA"/>
</dbReference>
<comment type="similarity">
    <text evidence="1 8 9">Belongs to the TRAFAC class TrmE-Era-EngA-EngB-Septin-like GTPase superfamily. EngA (Der) GTPase family.</text>
</comment>
<evidence type="ECO:0000313" key="13">
    <source>
        <dbReference type="Proteomes" id="UP001058120"/>
    </source>
</evidence>
<feature type="binding site" evidence="8">
    <location>
        <begin position="129"/>
        <end position="132"/>
    </location>
    <ligand>
        <name>GTP</name>
        <dbReference type="ChEBI" id="CHEBI:37565"/>
        <label>1</label>
    </ligand>
</feature>
<protein>
    <recommendedName>
        <fullName evidence="2 8">GTPase Der</fullName>
    </recommendedName>
    <alternativeName>
        <fullName evidence="7 8">GTP-binding protein EngA</fullName>
    </alternativeName>
</protein>
<evidence type="ECO:0000256" key="1">
    <source>
        <dbReference type="ARBA" id="ARBA00008279"/>
    </source>
</evidence>
<dbReference type="PANTHER" id="PTHR43834:SF6">
    <property type="entry name" value="GTPASE DER"/>
    <property type="match status" value="1"/>
</dbReference>
<comment type="function">
    <text evidence="8">GTPase that plays an essential role in the late steps of ribosome biogenesis.</text>
</comment>
<dbReference type="Proteomes" id="UP001058120">
    <property type="component" value="Chromosome"/>
</dbReference>
<feature type="binding site" evidence="8">
    <location>
        <begin position="339"/>
        <end position="343"/>
    </location>
    <ligand>
        <name>GTP</name>
        <dbReference type="ChEBI" id="CHEBI:37565"/>
        <label>2</label>
    </ligand>
</feature>
<feature type="compositionally biased region" description="Basic residues" evidence="10">
    <location>
        <begin position="583"/>
        <end position="592"/>
    </location>
</feature>
<dbReference type="NCBIfam" id="TIGR00231">
    <property type="entry name" value="small_GTP"/>
    <property type="match status" value="2"/>
</dbReference>
<feature type="compositionally biased region" description="Basic and acidic residues" evidence="10">
    <location>
        <begin position="554"/>
        <end position="579"/>
    </location>
</feature>
<sequence length="616" mass="69456">MYKIVLMGRPNVGKSTLFNRLIRSNRAITHDRAGITRDRMEGTVKSKFHRPFVLIDTGGITLDSHSQVAEGPEGIRGFEKEILRQAEEAMQEACAICLVVDGRDGLMPFDEHIAAYIRKLGKPVLLIVNKVDGMEKEELMCSDFHVLGFPLVAVSAEHGNQIRYLESLMVDLLPELPDFDEEEIALQEEDEEIVRKKGNKADKRALKEENHAENQEENTDYADTGFENENPEDYLVDFAEAEFLQSGNDVEAEQEFALSGEDEESENIDLDLPQLQREKNQKQGPLKICLLGRPNAGKSSILNAFVGKERMIVSDLAGTTRDSVDVPLLWNGKKYVFVDTAGVRRRSKIFDTVERFSVNSSLKSTTKADVTFLVIDALQGLTAQDKRLVELLDERKTPFLIILNKMDLVPAPARKALQKQFSETLAFCQHVPVMPTSAKNRYGLKMLLPMAEQIKEECGVRVSTGQLNRAMDIVLTKHQPPVVRRVRPKFYYLTQAESEPPTFVFFVNDADRVGESYLRYLEKSLRRLFSIEHAPMRVHLRSSHTKNSGKGSKKKNDLPELKADPQSVEPKEEKQEKAGAGKAKAKPSKRTTIKAALRNPNSPQSRSLKKALKKQK</sequence>
<dbReference type="PANTHER" id="PTHR43834">
    <property type="entry name" value="GTPASE DER"/>
    <property type="match status" value="1"/>
</dbReference>
<evidence type="ECO:0000313" key="12">
    <source>
        <dbReference type="EMBL" id="UWX05039.1"/>
    </source>
</evidence>
<dbReference type="InterPro" id="IPR016484">
    <property type="entry name" value="GTPase_Der"/>
</dbReference>
<feature type="binding site" evidence="8">
    <location>
        <begin position="292"/>
        <end position="299"/>
    </location>
    <ligand>
        <name>GTP</name>
        <dbReference type="ChEBI" id="CHEBI:37565"/>
        <label>2</label>
    </ligand>
</feature>
<comment type="subunit">
    <text evidence="8">Associates with the 50S ribosomal subunit.</text>
</comment>
<dbReference type="Pfam" id="PF01926">
    <property type="entry name" value="MMR_HSR1"/>
    <property type="match status" value="2"/>
</dbReference>
<keyword evidence="5 8" id="KW-0547">Nucleotide-binding</keyword>
<keyword evidence="6 8" id="KW-0342">GTP-binding</keyword>
<feature type="compositionally biased region" description="Basic and acidic residues" evidence="10">
    <location>
        <begin position="201"/>
        <end position="214"/>
    </location>
</feature>
<organism evidence="12 13">
    <name type="scientific">Taurinivorans muris</name>
    <dbReference type="NCBI Taxonomy" id="2787751"/>
    <lineage>
        <taxon>Bacteria</taxon>
        <taxon>Pseudomonadati</taxon>
        <taxon>Thermodesulfobacteriota</taxon>
        <taxon>Desulfovibrionia</taxon>
        <taxon>Desulfovibrionales</taxon>
        <taxon>Desulfovibrionaceae</taxon>
        <taxon>Taurinivorans</taxon>
    </lineage>
</organism>
<feature type="compositionally biased region" description="Basic residues" evidence="10">
    <location>
        <begin position="607"/>
        <end position="616"/>
    </location>
</feature>
<dbReference type="InterPro" id="IPR027417">
    <property type="entry name" value="P-loop_NTPase"/>
</dbReference>
<evidence type="ECO:0000256" key="7">
    <source>
        <dbReference type="ARBA" id="ARBA00032345"/>
    </source>
</evidence>
<feature type="binding site" evidence="8">
    <location>
        <begin position="56"/>
        <end position="60"/>
    </location>
    <ligand>
        <name>GTP</name>
        <dbReference type="ChEBI" id="CHEBI:37565"/>
        <label>1</label>
    </ligand>
</feature>
<dbReference type="SUPFAM" id="SSF52540">
    <property type="entry name" value="P-loop containing nucleoside triphosphate hydrolases"/>
    <property type="match status" value="2"/>
</dbReference>
<dbReference type="Gene3D" id="3.40.50.300">
    <property type="entry name" value="P-loop containing nucleotide triphosphate hydrolases"/>
    <property type="match status" value="2"/>
</dbReference>
<feature type="domain" description="EngA-type G" evidence="11">
    <location>
        <begin position="286"/>
        <end position="459"/>
    </location>
</feature>
<keyword evidence="13" id="KW-1185">Reference proteome</keyword>
<dbReference type="HAMAP" id="MF_00195">
    <property type="entry name" value="GTPase_Der"/>
    <property type="match status" value="1"/>
</dbReference>
<evidence type="ECO:0000256" key="3">
    <source>
        <dbReference type="ARBA" id="ARBA00022517"/>
    </source>
</evidence>
<evidence type="ECO:0000256" key="9">
    <source>
        <dbReference type="PROSITE-ProRule" id="PRU01049"/>
    </source>
</evidence>
<feature type="region of interest" description="Disordered" evidence="10">
    <location>
        <begin position="540"/>
        <end position="616"/>
    </location>
</feature>
<feature type="binding site" evidence="8">
    <location>
        <begin position="404"/>
        <end position="407"/>
    </location>
    <ligand>
        <name>GTP</name>
        <dbReference type="ChEBI" id="CHEBI:37565"/>
        <label>2</label>
    </ligand>
</feature>
<dbReference type="Gene3D" id="3.30.300.20">
    <property type="match status" value="1"/>
</dbReference>
<dbReference type="InterPro" id="IPR031166">
    <property type="entry name" value="G_ENGA"/>
</dbReference>
<dbReference type="InterPro" id="IPR015946">
    <property type="entry name" value="KH_dom-like_a/b"/>
</dbReference>
<feature type="region of interest" description="Disordered" evidence="10">
    <location>
        <begin position="201"/>
        <end position="229"/>
    </location>
</feature>
<reference evidence="12" key="1">
    <citation type="submission" date="2020-12" db="EMBL/GenBank/DDBJ databases">
        <title>Taurinivorans muris gen. nov., sp. nov., fundamental and realized metabolic niche of a ubiquitous sulfidogenic bacterium in the murine intestine.</title>
        <authorList>
            <person name="Ye H."/>
            <person name="Hanson B.T."/>
            <person name="Loy A."/>
        </authorList>
    </citation>
    <scope>NUCLEOTIDE SEQUENCE</scope>
    <source>
        <strain evidence="12">LT0009</strain>
    </source>
</reference>
<dbReference type="PROSITE" id="PS51712">
    <property type="entry name" value="G_ENGA"/>
    <property type="match status" value="1"/>
</dbReference>
<feature type="binding site" evidence="8">
    <location>
        <begin position="8"/>
        <end position="15"/>
    </location>
    <ligand>
        <name>GTP</name>
        <dbReference type="ChEBI" id="CHEBI:37565"/>
        <label>1</label>
    </ligand>
</feature>
<accession>A0ABY5XYS5</accession>
<keyword evidence="3 8" id="KW-0690">Ribosome biogenesis</keyword>
<name>A0ABY5XYS5_9BACT</name>
<dbReference type="CDD" id="cd01894">
    <property type="entry name" value="EngA1"/>
    <property type="match status" value="1"/>
</dbReference>
<keyword evidence="4" id="KW-0677">Repeat</keyword>